<feature type="compositionally biased region" description="Polar residues" evidence="1">
    <location>
        <begin position="967"/>
        <end position="976"/>
    </location>
</feature>
<dbReference type="Pfam" id="PF01302">
    <property type="entry name" value="CAP_GLY"/>
    <property type="match status" value="1"/>
</dbReference>
<feature type="domain" description="CAP-Gly" evidence="2">
    <location>
        <begin position="238"/>
        <end position="280"/>
    </location>
</feature>
<dbReference type="SUPFAM" id="SSF74924">
    <property type="entry name" value="Cap-Gly domain"/>
    <property type="match status" value="1"/>
</dbReference>
<organism evidence="3 4">
    <name type="scientific">Meganyctiphanes norvegica</name>
    <name type="common">Northern krill</name>
    <name type="synonym">Thysanopoda norvegica</name>
    <dbReference type="NCBI Taxonomy" id="48144"/>
    <lineage>
        <taxon>Eukaryota</taxon>
        <taxon>Metazoa</taxon>
        <taxon>Ecdysozoa</taxon>
        <taxon>Arthropoda</taxon>
        <taxon>Crustacea</taxon>
        <taxon>Multicrustacea</taxon>
        <taxon>Malacostraca</taxon>
        <taxon>Eumalacostraca</taxon>
        <taxon>Eucarida</taxon>
        <taxon>Euphausiacea</taxon>
        <taxon>Euphausiidae</taxon>
        <taxon>Meganyctiphanes</taxon>
    </lineage>
</organism>
<dbReference type="InterPro" id="IPR036859">
    <property type="entry name" value="CAP-Gly_dom_sf"/>
</dbReference>
<feature type="non-terminal residue" evidence="3">
    <location>
        <position position="1065"/>
    </location>
</feature>
<dbReference type="EMBL" id="CAXKWB010013980">
    <property type="protein sequence ID" value="CAL4109321.1"/>
    <property type="molecule type" value="Genomic_DNA"/>
</dbReference>
<gene>
    <name evidence="3" type="ORF">MNOR_LOCUS19084</name>
</gene>
<feature type="region of interest" description="Disordered" evidence="1">
    <location>
        <begin position="582"/>
        <end position="632"/>
    </location>
</feature>
<dbReference type="AlphaFoldDB" id="A0AAV2R4Z0"/>
<feature type="compositionally biased region" description="Polar residues" evidence="1">
    <location>
        <begin position="54"/>
        <end position="75"/>
    </location>
</feature>
<proteinExistence type="predicted"/>
<feature type="compositionally biased region" description="Polar residues" evidence="1">
    <location>
        <begin position="321"/>
        <end position="357"/>
    </location>
</feature>
<dbReference type="SMART" id="SM01052">
    <property type="entry name" value="CAP_GLY"/>
    <property type="match status" value="1"/>
</dbReference>
<dbReference type="PANTHER" id="PTHR13958">
    <property type="entry name" value="CENTROSOME-ASSOCIATED PROTEIN 350"/>
    <property type="match status" value="1"/>
</dbReference>
<feature type="region of interest" description="Disordered" evidence="1">
    <location>
        <begin position="31"/>
        <end position="132"/>
    </location>
</feature>
<comment type="caution">
    <text evidence="3">The sequence shown here is derived from an EMBL/GenBank/DDBJ whole genome shotgun (WGS) entry which is preliminary data.</text>
</comment>
<feature type="region of interest" description="Disordered" evidence="1">
    <location>
        <begin position="847"/>
        <end position="1065"/>
    </location>
</feature>
<feature type="region of interest" description="Disordered" evidence="1">
    <location>
        <begin position="687"/>
        <end position="810"/>
    </location>
</feature>
<evidence type="ECO:0000256" key="1">
    <source>
        <dbReference type="SAM" id="MobiDB-lite"/>
    </source>
</evidence>
<evidence type="ECO:0000259" key="2">
    <source>
        <dbReference type="PROSITE" id="PS50245"/>
    </source>
</evidence>
<sequence length="1065" mass="116967">MAMAVTSLKQGAPQLSHFICQVKPISESRIPVTGRRSGLPRPSSASAYPGSLLQPPQTTLRSSALQKDNSQTSIAYRQAPHLNLKDNNSPPSSLRPASTNFIENGRVQSSVPNLSSPSSSRSSRPNYHYRDSWGEEDNQRVWTRDGREIAREAGRERVVYDTASAFSRQLARITQGTDSTEDISDSNAQYRVNSSTNSFWESPSSSSSSDILSPLSKSCVGKNVLVGGVQEGILRYYGRTAFADGEWCGIELSKAVGKNDGSVDGVIYFACKPQYGIFAPAGKVSVSPHQPFEDKTPTRLKGAVNKEITNWQGISEFACHSQPSRVTRSPSDASNATYTIESHESSLQTSPETSLEPVQTRAKQKPFLPLEYRDLNQDDEVASLGSPEDATHDESSLGILRPDQMPDFTVNASASLGRSPSDEDVADIEDEVCDPPGACGTSDRIPMVRWDSSQSVNDLPDLPEELLQHDISNIIRELRTSAEVSSSGGSSPTVPRSIDPCDVFEEERDIKPENRIIERVKEVKVEVRKKVCLMEEPSVSAVRGVPVGVDVSQLPAIAKRAAPLTTRMIMANAVPGEMSNDADPSWAAGAGGVDMTTSAGSLDQGYQGDAECDPRSECGTGTASSPTEDRPYQGVIDVDQFDLENNPTINEADTSLADDEGDGGESGDVARRDRTARIIDGKLYRNNQEIGRVPTNDPHTSEMESSGFYSDLDPRDRDMEDESTRTDLEPVQEAQISSQLHDSLLDDHTTNDLTIDEDKTEDQDLLDDNKDLDRDDEDRSNASTLRPPSKELSSNECQDSTTPEAQTTDEMSLLGITDLCIKTNINITMEDVANNSKLTDSGISVEGGEEITKSTPPTPTAASTPVKPVARTYDKPWLSKPPTPKKEEKPKKVLPPPPPMPRKNVQSKLKALIESSEGTAEASEKRASRQPKKNRWDDVMKKIEEGQKDGERTNPRTKEIKSRLMESLNQPVQLSPQAEKLRQERREQRERREKQKAAQAAAARRAVVERRDERRERKRSTASIRSNRTSRAPSMDSLPRESASRASTPDRSQASYRSARSMRSS</sequence>
<name>A0AAV2R4Z0_MEGNR</name>
<feature type="compositionally biased region" description="Polar residues" evidence="1">
    <location>
        <begin position="1021"/>
        <end position="1032"/>
    </location>
</feature>
<feature type="compositionally biased region" description="Acidic residues" evidence="1">
    <location>
        <begin position="754"/>
        <end position="766"/>
    </location>
</feature>
<feature type="compositionally biased region" description="Basic and acidic residues" evidence="1">
    <location>
        <begin position="1006"/>
        <end position="1015"/>
    </location>
</feature>
<dbReference type="InterPro" id="IPR000938">
    <property type="entry name" value="CAP-Gly_domain"/>
</dbReference>
<feature type="compositionally biased region" description="Polar residues" evidence="1">
    <location>
        <begin position="85"/>
        <end position="108"/>
    </location>
</feature>
<feature type="compositionally biased region" description="Low complexity" evidence="1">
    <location>
        <begin position="109"/>
        <end position="126"/>
    </location>
</feature>
<dbReference type="PROSITE" id="PS00845">
    <property type="entry name" value="CAP_GLY_1"/>
    <property type="match status" value="1"/>
</dbReference>
<protein>
    <recommendedName>
        <fullName evidence="2">CAP-Gly domain-containing protein</fullName>
    </recommendedName>
</protein>
<feature type="region of interest" description="Disordered" evidence="1">
    <location>
        <begin position="321"/>
        <end position="404"/>
    </location>
</feature>
<dbReference type="GO" id="GO:0034453">
    <property type="term" value="P:microtubule anchoring"/>
    <property type="evidence" value="ECO:0007669"/>
    <property type="project" value="InterPro"/>
</dbReference>
<feature type="compositionally biased region" description="Acidic residues" evidence="1">
    <location>
        <begin position="656"/>
        <end position="665"/>
    </location>
</feature>
<dbReference type="InterPro" id="IPR028750">
    <property type="entry name" value="CEP350/CC187"/>
</dbReference>
<feature type="compositionally biased region" description="Low complexity" evidence="1">
    <location>
        <begin position="860"/>
        <end position="869"/>
    </location>
</feature>
<dbReference type="GO" id="GO:0005813">
    <property type="term" value="C:centrosome"/>
    <property type="evidence" value="ECO:0007669"/>
    <property type="project" value="InterPro"/>
</dbReference>
<dbReference type="GO" id="GO:0008017">
    <property type="term" value="F:microtubule binding"/>
    <property type="evidence" value="ECO:0007669"/>
    <property type="project" value="InterPro"/>
</dbReference>
<evidence type="ECO:0000313" key="4">
    <source>
        <dbReference type="Proteomes" id="UP001497623"/>
    </source>
</evidence>
<feature type="compositionally biased region" description="Basic and acidic residues" evidence="1">
    <location>
        <begin position="934"/>
        <end position="964"/>
    </location>
</feature>
<dbReference type="PANTHER" id="PTHR13958:SF3">
    <property type="entry name" value="CAP-GLY DOMAIN-CONTAINING PROTEIN-RELATED"/>
    <property type="match status" value="1"/>
</dbReference>
<dbReference type="Gene3D" id="2.30.30.190">
    <property type="entry name" value="CAP Gly-rich-like domain"/>
    <property type="match status" value="1"/>
</dbReference>
<feature type="compositionally biased region" description="Polar residues" evidence="1">
    <location>
        <begin position="781"/>
        <end position="810"/>
    </location>
</feature>
<feature type="compositionally biased region" description="Basic and acidic residues" evidence="1">
    <location>
        <begin position="979"/>
        <end position="996"/>
    </location>
</feature>
<accession>A0AAV2R4Z0</accession>
<keyword evidence="4" id="KW-1185">Reference proteome</keyword>
<evidence type="ECO:0000313" key="3">
    <source>
        <dbReference type="EMBL" id="CAL4109321.1"/>
    </source>
</evidence>
<feature type="compositionally biased region" description="Basic and acidic residues" evidence="1">
    <location>
        <begin position="712"/>
        <end position="728"/>
    </location>
</feature>
<feature type="compositionally biased region" description="Low complexity" evidence="1">
    <location>
        <begin position="1051"/>
        <end position="1065"/>
    </location>
</feature>
<feature type="compositionally biased region" description="Basic and acidic residues" evidence="1">
    <location>
        <begin position="767"/>
        <end position="780"/>
    </location>
</feature>
<dbReference type="Proteomes" id="UP001497623">
    <property type="component" value="Unassembled WGS sequence"/>
</dbReference>
<reference evidence="3 4" key="1">
    <citation type="submission" date="2024-05" db="EMBL/GenBank/DDBJ databases">
        <authorList>
            <person name="Wallberg A."/>
        </authorList>
    </citation>
    <scope>NUCLEOTIDE SEQUENCE [LARGE SCALE GENOMIC DNA]</scope>
</reference>
<dbReference type="PROSITE" id="PS50245">
    <property type="entry name" value="CAP_GLY_2"/>
    <property type="match status" value="1"/>
</dbReference>
<feature type="region of interest" description="Disordered" evidence="1">
    <location>
        <begin position="646"/>
        <end position="674"/>
    </location>
</feature>